<evidence type="ECO:0000256" key="1">
    <source>
        <dbReference type="ARBA" id="ARBA00008535"/>
    </source>
</evidence>
<keyword evidence="3" id="KW-0342">GTP-binding</keyword>
<sequence>RKVAKALLQTLYLEQRSLQFMQENSKKTRACLLESEERYGRTIEILECHGEFDTKNTHEDVPVDIAGALVGTHPGPHAILYVVPTVERYTDGDFEIFERLKRYLGPDVDSLSSTSDDQYYQTELSRRIGQALEEEIKSREKHFEETETQAAKHILECHGEFDTKNTHEDVPVDIAGALVGTHPGPHAILYVVPTVERYTDGDFEIFERLKRYLGPDVIKRMIVLLTHGDQLHVPAHQYIESTPPKFRQVLTECSDRYEVFGSNMTNDDSKVKTLLEKVDSLRSTTDDQYYQTELSRRIGQAPEEEIKSREKHFEETETQAAKH</sequence>
<dbReference type="SUPFAM" id="SSF52540">
    <property type="entry name" value="P-loop containing nucleoside triphosphate hydrolases"/>
    <property type="match status" value="1"/>
</dbReference>
<dbReference type="PANTHER" id="PTHR10903:SF170">
    <property type="entry name" value="GTPASE IMAP FAMILY MEMBER 7"/>
    <property type="match status" value="1"/>
</dbReference>
<comment type="caution">
    <text evidence="6">The sequence shown here is derived from an EMBL/GenBank/DDBJ whole genome shotgun (WGS) entry which is preliminary data.</text>
</comment>
<dbReference type="Gene3D" id="3.40.50.300">
    <property type="entry name" value="P-loop containing nucleotide triphosphate hydrolases"/>
    <property type="match status" value="2"/>
</dbReference>
<dbReference type="Pfam" id="PF04548">
    <property type="entry name" value="AIG1"/>
    <property type="match status" value="2"/>
</dbReference>
<evidence type="ECO:0000256" key="2">
    <source>
        <dbReference type="ARBA" id="ARBA00022741"/>
    </source>
</evidence>
<dbReference type="InterPro" id="IPR006703">
    <property type="entry name" value="G_AIG1"/>
</dbReference>
<feature type="region of interest" description="Disordered" evidence="4">
    <location>
        <begin position="292"/>
        <end position="323"/>
    </location>
</feature>
<keyword evidence="2" id="KW-0547">Nucleotide-binding</keyword>
<keyword evidence="7" id="KW-1185">Reference proteome</keyword>
<evidence type="ECO:0000259" key="5">
    <source>
        <dbReference type="Pfam" id="PF04548"/>
    </source>
</evidence>
<feature type="domain" description="AIG1-type G" evidence="5">
    <location>
        <begin position="22"/>
        <end position="107"/>
    </location>
</feature>
<dbReference type="PANTHER" id="PTHR10903">
    <property type="entry name" value="GTPASE, IMAP FAMILY MEMBER-RELATED"/>
    <property type="match status" value="1"/>
</dbReference>
<feature type="non-terminal residue" evidence="6">
    <location>
        <position position="323"/>
    </location>
</feature>
<organism evidence="6 7">
    <name type="scientific">Batillaria attramentaria</name>
    <dbReference type="NCBI Taxonomy" id="370345"/>
    <lineage>
        <taxon>Eukaryota</taxon>
        <taxon>Metazoa</taxon>
        <taxon>Spiralia</taxon>
        <taxon>Lophotrochozoa</taxon>
        <taxon>Mollusca</taxon>
        <taxon>Gastropoda</taxon>
        <taxon>Caenogastropoda</taxon>
        <taxon>Sorbeoconcha</taxon>
        <taxon>Cerithioidea</taxon>
        <taxon>Batillariidae</taxon>
        <taxon>Batillaria</taxon>
    </lineage>
</organism>
<dbReference type="AlphaFoldDB" id="A0ABD0KVF7"/>
<dbReference type="InterPro" id="IPR027417">
    <property type="entry name" value="P-loop_NTPase"/>
</dbReference>
<proteinExistence type="inferred from homology"/>
<evidence type="ECO:0000256" key="4">
    <source>
        <dbReference type="SAM" id="MobiDB-lite"/>
    </source>
</evidence>
<dbReference type="Proteomes" id="UP001519460">
    <property type="component" value="Unassembled WGS sequence"/>
</dbReference>
<dbReference type="GO" id="GO:0005525">
    <property type="term" value="F:GTP binding"/>
    <property type="evidence" value="ECO:0007669"/>
    <property type="project" value="UniProtKB-KW"/>
</dbReference>
<evidence type="ECO:0000313" key="7">
    <source>
        <dbReference type="Proteomes" id="UP001519460"/>
    </source>
</evidence>
<protein>
    <recommendedName>
        <fullName evidence="5">AIG1-type G domain-containing protein</fullName>
    </recommendedName>
</protein>
<dbReference type="EMBL" id="JACVVK020000118">
    <property type="protein sequence ID" value="KAK7491128.1"/>
    <property type="molecule type" value="Genomic_DNA"/>
</dbReference>
<name>A0ABD0KVF7_9CAEN</name>
<gene>
    <name evidence="6" type="ORF">BaRGS_00017565</name>
</gene>
<accession>A0ABD0KVF7</accession>
<comment type="similarity">
    <text evidence="1">Belongs to the TRAFAC class TrmE-Era-EngA-EngB-Septin-like GTPase superfamily. AIG1/Toc34/Toc159-like paraseptin GTPase family. IAN subfamily.</text>
</comment>
<feature type="domain" description="AIG1-type G" evidence="5">
    <location>
        <begin position="149"/>
        <end position="303"/>
    </location>
</feature>
<feature type="compositionally biased region" description="Basic and acidic residues" evidence="4">
    <location>
        <begin position="304"/>
        <end position="315"/>
    </location>
</feature>
<feature type="non-terminal residue" evidence="6">
    <location>
        <position position="1"/>
    </location>
</feature>
<dbReference type="InterPro" id="IPR045058">
    <property type="entry name" value="GIMA/IAN/Toc"/>
</dbReference>
<reference evidence="6 7" key="1">
    <citation type="journal article" date="2023" name="Sci. Data">
        <title>Genome assembly of the Korean intertidal mud-creeper Batillaria attramentaria.</title>
        <authorList>
            <person name="Patra A.K."/>
            <person name="Ho P.T."/>
            <person name="Jun S."/>
            <person name="Lee S.J."/>
            <person name="Kim Y."/>
            <person name="Won Y.J."/>
        </authorList>
    </citation>
    <scope>NUCLEOTIDE SEQUENCE [LARGE SCALE GENOMIC DNA]</scope>
    <source>
        <strain evidence="6">Wonlab-2016</strain>
    </source>
</reference>
<evidence type="ECO:0000313" key="6">
    <source>
        <dbReference type="EMBL" id="KAK7491128.1"/>
    </source>
</evidence>
<evidence type="ECO:0000256" key="3">
    <source>
        <dbReference type="ARBA" id="ARBA00023134"/>
    </source>
</evidence>